<evidence type="ECO:0000313" key="1">
    <source>
        <dbReference type="EMBL" id="MDX5931137.1"/>
    </source>
</evidence>
<dbReference type="Gene3D" id="3.40.630.40">
    <property type="entry name" value="Zn-dependent exopeptidases"/>
    <property type="match status" value="1"/>
</dbReference>
<dbReference type="EMBL" id="JAWXYB010000018">
    <property type="protein sequence ID" value="MDX5931137.1"/>
    <property type="molecule type" value="Genomic_DNA"/>
</dbReference>
<dbReference type="InterPro" id="IPR007709">
    <property type="entry name" value="N-FG_amidohydro"/>
</dbReference>
<dbReference type="Proteomes" id="UP001279553">
    <property type="component" value="Unassembled WGS sequence"/>
</dbReference>
<name>A0AAW9DSX0_ACIAO</name>
<dbReference type="SUPFAM" id="SSF53187">
    <property type="entry name" value="Zn-dependent exopeptidases"/>
    <property type="match status" value="1"/>
</dbReference>
<keyword evidence="1" id="KW-0378">Hydrolase</keyword>
<dbReference type="NCBIfam" id="TIGR02017">
    <property type="entry name" value="hutG_amidohyd"/>
    <property type="match status" value="1"/>
</dbReference>
<dbReference type="GO" id="GO:0050129">
    <property type="term" value="F:N-formylglutamate deformylase activity"/>
    <property type="evidence" value="ECO:0007669"/>
    <property type="project" value="UniProtKB-EC"/>
</dbReference>
<accession>A0AAW9DSX0</accession>
<reference evidence="1 2" key="1">
    <citation type="submission" date="2023-11" db="EMBL/GenBank/DDBJ databases">
        <title>MicrobeMod: A computational toolkit for identifying prokaryotic methylation and restriction-modification with nanopore sequencing.</title>
        <authorList>
            <person name="Crits-Christoph A."/>
            <person name="Kang S.C."/>
            <person name="Lee H."/>
            <person name="Ostrov N."/>
        </authorList>
    </citation>
    <scope>NUCLEOTIDE SEQUENCE [LARGE SCALE GENOMIC DNA]</scope>
    <source>
        <strain evidence="1 2">DSMZ 700</strain>
    </source>
</reference>
<dbReference type="InterPro" id="IPR010247">
    <property type="entry name" value="HutG_amidohyd"/>
</dbReference>
<dbReference type="EC" id="3.5.1.68" evidence="1"/>
<organism evidence="1 2">
    <name type="scientific">Acidiphilium acidophilum</name>
    <name type="common">Thiobacillus acidophilus</name>
    <dbReference type="NCBI Taxonomy" id="76588"/>
    <lineage>
        <taxon>Bacteria</taxon>
        <taxon>Pseudomonadati</taxon>
        <taxon>Pseudomonadota</taxon>
        <taxon>Alphaproteobacteria</taxon>
        <taxon>Acetobacterales</taxon>
        <taxon>Acidocellaceae</taxon>
        <taxon>Acidiphilium</taxon>
    </lineage>
</organism>
<comment type="caution">
    <text evidence="1">The sequence shown here is derived from an EMBL/GenBank/DDBJ whole genome shotgun (WGS) entry which is preliminary data.</text>
</comment>
<evidence type="ECO:0000313" key="2">
    <source>
        <dbReference type="Proteomes" id="UP001279553"/>
    </source>
</evidence>
<sequence>MPPPDFIAHRQGESRLILSLPHTGTELPADIADRYTSPWQARADTDWWVEHLYDFAEAQDITIIRTRISRSVIDVNRDPSGASLYPGMATTGLCPVLDFDGNPLYHPDTEPDEAEIDHRRTRYFQPYHDLLATEIARLRALHPAIVLFDAHSIRSHIPRLFEGELPVCNIGTNNDASAAPALTRSLAAACAASPFSHVVNGRFKGGYITRHYGNPPDGVHAVQLELACRAYIDEPPLPITPANWPPPYEPARAAPIRTLLRRIIDLCLTHILTESRDVQPPR</sequence>
<dbReference type="Pfam" id="PF05013">
    <property type="entry name" value="FGase"/>
    <property type="match status" value="1"/>
</dbReference>
<dbReference type="RefSeq" id="WP_319614056.1">
    <property type="nucleotide sequence ID" value="NZ_JAWXYB010000018.1"/>
</dbReference>
<protein>
    <submittedName>
        <fullName evidence="1">N-formylglutamate deformylase</fullName>
        <ecNumber evidence="1">3.5.1.68</ecNumber>
    </submittedName>
</protein>
<gene>
    <name evidence="1" type="primary">hutG</name>
    <name evidence="1" type="ORF">SIL87_10210</name>
</gene>
<keyword evidence="2" id="KW-1185">Reference proteome</keyword>
<proteinExistence type="predicted"/>
<dbReference type="AlphaFoldDB" id="A0AAW9DSX0"/>